<reference evidence="1" key="2">
    <citation type="journal article" date="2021" name="PeerJ">
        <title>Extensive microbial diversity within the chicken gut microbiome revealed by metagenomics and culture.</title>
        <authorList>
            <person name="Gilroy R."/>
            <person name="Ravi A."/>
            <person name="Getino M."/>
            <person name="Pursley I."/>
            <person name="Horton D.L."/>
            <person name="Alikhan N.F."/>
            <person name="Baker D."/>
            <person name="Gharbi K."/>
            <person name="Hall N."/>
            <person name="Watson M."/>
            <person name="Adriaenssens E.M."/>
            <person name="Foster-Nyarko E."/>
            <person name="Jarju S."/>
            <person name="Secka A."/>
            <person name="Antonio M."/>
            <person name="Oren A."/>
            <person name="Chaudhuri R.R."/>
            <person name="La Ragione R."/>
            <person name="Hildebrand F."/>
            <person name="Pallen M.J."/>
        </authorList>
    </citation>
    <scope>NUCLEOTIDE SEQUENCE</scope>
    <source>
        <strain evidence="1">ChiGjej1B1-2707</strain>
    </source>
</reference>
<reference evidence="1" key="1">
    <citation type="submission" date="2020-10" db="EMBL/GenBank/DDBJ databases">
        <authorList>
            <person name="Gilroy R."/>
        </authorList>
    </citation>
    <scope>NUCLEOTIDE SEQUENCE</scope>
    <source>
        <strain evidence="1">ChiGjej1B1-2707</strain>
    </source>
</reference>
<protein>
    <submittedName>
        <fullName evidence="1">Uncharacterized protein</fullName>
    </submittedName>
</protein>
<evidence type="ECO:0000313" key="1">
    <source>
        <dbReference type="EMBL" id="HIR00830.1"/>
    </source>
</evidence>
<evidence type="ECO:0000313" key="2">
    <source>
        <dbReference type="Proteomes" id="UP000824261"/>
    </source>
</evidence>
<dbReference type="EMBL" id="DVGB01000008">
    <property type="protein sequence ID" value="HIR00830.1"/>
    <property type="molecule type" value="Genomic_DNA"/>
</dbReference>
<dbReference type="AlphaFoldDB" id="A0A9D1D2J3"/>
<feature type="non-terminal residue" evidence="1">
    <location>
        <position position="1"/>
    </location>
</feature>
<proteinExistence type="predicted"/>
<accession>A0A9D1D2J3</accession>
<gene>
    <name evidence="1" type="ORF">IAA69_00915</name>
</gene>
<comment type="caution">
    <text evidence="1">The sequence shown here is derived from an EMBL/GenBank/DDBJ whole genome shotgun (WGS) entry which is preliminary data.</text>
</comment>
<sequence length="432" mass="46090">ENLCDDSSVTERALTASSRAVRQQDWANTEVVFTGDPIVGTTISASIKVDPSFPSSVRPTYRWYYVDNKNGNKLTTHSYDTSIDITEDLFGMNLHFELSDASGYVNVDHVWVFGNIGIGHIDGTLSMKGDLRVGSTLSADVSGLPEGCVPDIVWYSSDVQGKATNLIGRGETYTLTENERGKYVAVIVWDETDLYIDCLREDSLTTVQDAKPPVPAIDETNLLPDGTLEVLCRTFGTTKTPIQEVSLEQYATGSGWMEIARSAVAEASAESVTTLSCDLSEALATEGSVRIRAIAHSESGPSDPSTEETVVGQIGITAPLVMLCTVSALGETLSGPQEIRNTGTLNAALTRIETAVADGNETESRWTCRSNGLPLFEAPFGNAASIESASPIAPGESMSLEWSASGLAFENGALTSTPSLFGTVTYVVTPAR</sequence>
<name>A0A9D1D2J3_9ACTN</name>
<organism evidence="1 2">
    <name type="scientific">Candidatus Aveggerthella stercoripullorum</name>
    <dbReference type="NCBI Taxonomy" id="2840688"/>
    <lineage>
        <taxon>Bacteria</taxon>
        <taxon>Bacillati</taxon>
        <taxon>Actinomycetota</taxon>
        <taxon>Coriobacteriia</taxon>
        <taxon>Eggerthellales</taxon>
        <taxon>Eggerthellaceae</taxon>
        <taxon>Eggerthellaceae incertae sedis</taxon>
        <taxon>Candidatus Aveggerthella</taxon>
    </lineage>
</organism>
<dbReference type="Gene3D" id="2.60.40.2700">
    <property type="match status" value="1"/>
</dbReference>
<dbReference type="Proteomes" id="UP000824261">
    <property type="component" value="Unassembled WGS sequence"/>
</dbReference>